<dbReference type="InterPro" id="IPR003870">
    <property type="entry name" value="DUF222"/>
</dbReference>
<name>A0ABY3RX56_9MICO</name>
<evidence type="ECO:0000313" key="4">
    <source>
        <dbReference type="Proteomes" id="UP001199642"/>
    </source>
</evidence>
<evidence type="ECO:0000313" key="3">
    <source>
        <dbReference type="EMBL" id="UGS27266.1"/>
    </source>
</evidence>
<dbReference type="GO" id="GO:0004519">
    <property type="term" value="F:endonuclease activity"/>
    <property type="evidence" value="ECO:0007669"/>
    <property type="project" value="UniProtKB-KW"/>
</dbReference>
<gene>
    <name evidence="3" type="ORF">K8F61_03405</name>
</gene>
<feature type="domain" description="HNH nuclease" evidence="2">
    <location>
        <begin position="372"/>
        <end position="424"/>
    </location>
</feature>
<keyword evidence="3" id="KW-0540">Nuclease</keyword>
<dbReference type="EMBL" id="CP082781">
    <property type="protein sequence ID" value="UGS27266.1"/>
    <property type="molecule type" value="Genomic_DNA"/>
</dbReference>
<dbReference type="CDD" id="cd00085">
    <property type="entry name" value="HNHc"/>
    <property type="match status" value="1"/>
</dbReference>
<dbReference type="Gene3D" id="1.10.30.50">
    <property type="match status" value="1"/>
</dbReference>
<dbReference type="Proteomes" id="UP001199642">
    <property type="component" value="Chromosome"/>
</dbReference>
<evidence type="ECO:0000256" key="1">
    <source>
        <dbReference type="SAM" id="MobiDB-lite"/>
    </source>
</evidence>
<protein>
    <submittedName>
        <fullName evidence="3">HNH endonuclease</fullName>
    </submittedName>
</protein>
<feature type="region of interest" description="Disordered" evidence="1">
    <location>
        <begin position="249"/>
        <end position="269"/>
    </location>
</feature>
<accession>A0ABY3RX56</accession>
<keyword evidence="3" id="KW-0255">Endonuclease</keyword>
<keyword evidence="4" id="KW-1185">Reference proteome</keyword>
<sequence length="467" mass="51007">MFTTAPSSTARSREGLLDAWVATRRQIARLEAEASALLAERVTLFEGDVRAQPVHRDSIRRSMIAEYAAAGRVSRGTVERAFADAEVLAAQLPDVKERWPEGTITAAHVREIVHASRILRDAIVSGSADPEVLTLYQAAVLEVAEHESPARTRVLARQVAAALAPAAVVERHRAAWPDRCVTIRSLDDGLALITAVIPEVYAVAIMDRLTRMTHHIRRRPAPDTTSGNETDTRDVINADTTDAAEALDLTVPSGPDTADVAEPTGTADTADVVDGRTADQVRADLFTDLLLAADPTPVHGTGLDRIQAHIQVTVAATTLAGHDDRPAELDDHGPLHPDLARALAGRHTGWTRLFLGPDGILTHTDTYTPTIPMRRHLRARDQHCRFPGCTTPAHHCDIDHTHDHARGGPTTLTNLAHLCPTHHTLKPPDIPDAHRWTARQHPDGTIQWTSPLQRTYAHPPPRRIMFL</sequence>
<dbReference type="Pfam" id="PF02720">
    <property type="entry name" value="DUF222"/>
    <property type="match status" value="1"/>
</dbReference>
<proteinExistence type="predicted"/>
<organism evidence="3 4">
    <name type="scientific">Microbacterium resistens</name>
    <dbReference type="NCBI Taxonomy" id="156977"/>
    <lineage>
        <taxon>Bacteria</taxon>
        <taxon>Bacillati</taxon>
        <taxon>Actinomycetota</taxon>
        <taxon>Actinomycetes</taxon>
        <taxon>Micrococcales</taxon>
        <taxon>Microbacteriaceae</taxon>
        <taxon>Microbacterium</taxon>
    </lineage>
</organism>
<evidence type="ECO:0000259" key="2">
    <source>
        <dbReference type="SMART" id="SM00507"/>
    </source>
</evidence>
<reference evidence="3 4" key="1">
    <citation type="submission" date="2023-01" db="EMBL/GenBank/DDBJ databases">
        <title>Characterization of estradiol degrading bacteria Microbacterium sp. MZT7 and reveal degrading genes through genome analysis.</title>
        <authorList>
            <person name="Hao P."/>
            <person name="Gao Y."/>
        </authorList>
    </citation>
    <scope>NUCLEOTIDE SEQUENCE [LARGE SCALE GENOMIC DNA]</scope>
    <source>
        <strain evidence="3 4">MZT7</strain>
    </source>
</reference>
<keyword evidence="3" id="KW-0378">Hydrolase</keyword>
<feature type="region of interest" description="Disordered" evidence="1">
    <location>
        <begin position="216"/>
        <end position="235"/>
    </location>
</feature>
<dbReference type="InterPro" id="IPR003615">
    <property type="entry name" value="HNH_nuc"/>
</dbReference>
<dbReference type="SMART" id="SM00507">
    <property type="entry name" value="HNHc"/>
    <property type="match status" value="1"/>
</dbReference>